<sequence length="23" mass="2736">MSLSKPMDRRGLMSGRRKRREMG</sequence>
<feature type="compositionally biased region" description="Basic and acidic residues" evidence="1">
    <location>
        <begin position="1"/>
        <end position="11"/>
    </location>
</feature>
<feature type="region of interest" description="Disordered" evidence="1">
    <location>
        <begin position="1"/>
        <end position="23"/>
    </location>
</feature>
<proteinExistence type="predicted"/>
<reference evidence="2" key="1">
    <citation type="submission" date="2018-05" db="EMBL/GenBank/DDBJ databases">
        <authorList>
            <person name="Lanie J.A."/>
            <person name="Ng W.-L."/>
            <person name="Kazmierczak K.M."/>
            <person name="Andrzejewski T.M."/>
            <person name="Davidsen T.M."/>
            <person name="Wayne K.J."/>
            <person name="Tettelin H."/>
            <person name="Glass J.I."/>
            <person name="Rusch D."/>
            <person name="Podicherti R."/>
            <person name="Tsui H.-C.T."/>
            <person name="Winkler M.E."/>
        </authorList>
    </citation>
    <scope>NUCLEOTIDE SEQUENCE</scope>
</reference>
<name>A0A382RV11_9ZZZZ</name>
<dbReference type="AlphaFoldDB" id="A0A382RV11"/>
<protein>
    <submittedName>
        <fullName evidence="2">Uncharacterized protein</fullName>
    </submittedName>
</protein>
<accession>A0A382RV11</accession>
<organism evidence="2">
    <name type="scientific">marine metagenome</name>
    <dbReference type="NCBI Taxonomy" id="408172"/>
    <lineage>
        <taxon>unclassified sequences</taxon>
        <taxon>metagenomes</taxon>
        <taxon>ecological metagenomes</taxon>
    </lineage>
</organism>
<dbReference type="EMBL" id="UINC01124166">
    <property type="protein sequence ID" value="SVD01122.1"/>
    <property type="molecule type" value="Genomic_DNA"/>
</dbReference>
<gene>
    <name evidence="2" type="ORF">METZ01_LOCUS353976</name>
</gene>
<evidence type="ECO:0000313" key="2">
    <source>
        <dbReference type="EMBL" id="SVD01122.1"/>
    </source>
</evidence>
<evidence type="ECO:0000256" key="1">
    <source>
        <dbReference type="SAM" id="MobiDB-lite"/>
    </source>
</evidence>
<feature type="non-terminal residue" evidence="2">
    <location>
        <position position="23"/>
    </location>
</feature>